<name>A0AAD1XR20_EUPCR</name>
<feature type="transmembrane region" description="Helical" evidence="1">
    <location>
        <begin position="20"/>
        <end position="41"/>
    </location>
</feature>
<evidence type="ECO:0000313" key="3">
    <source>
        <dbReference type="Proteomes" id="UP001295684"/>
    </source>
</evidence>
<keyword evidence="1" id="KW-0472">Membrane</keyword>
<keyword evidence="1" id="KW-1133">Transmembrane helix</keyword>
<accession>A0AAD1XR20</accession>
<dbReference type="Proteomes" id="UP001295684">
    <property type="component" value="Unassembled WGS sequence"/>
</dbReference>
<feature type="transmembrane region" description="Helical" evidence="1">
    <location>
        <begin position="183"/>
        <end position="201"/>
    </location>
</feature>
<feature type="transmembrane region" description="Helical" evidence="1">
    <location>
        <begin position="61"/>
        <end position="82"/>
    </location>
</feature>
<comment type="caution">
    <text evidence="2">The sequence shown here is derived from an EMBL/GenBank/DDBJ whole genome shotgun (WGS) entry which is preliminary data.</text>
</comment>
<sequence length="230" mass="27009">MEDIPCGFTLQTGEHKVGFWAFYLVNCFIYLIVVLDFTPYYTKALDRVKHGFWKAIEQRQVVKITYIFGIFFFCINMISGYVNRVRKKCMINDEFSEDCFHANCFMAPQDVLSVVLPALLIFVINTTCEEVYWCLFIVEVISDGKDQKLQKYLWISSIGFSLQNYWVVHSFEDFNLEAKEPSGELNFMIFSCLIGVFLHWQKNRGDSFNAWIIHALFSFAQIMSVYLRDL</sequence>
<keyword evidence="1" id="KW-0812">Transmembrane</keyword>
<evidence type="ECO:0000313" key="2">
    <source>
        <dbReference type="EMBL" id="CAI2377292.1"/>
    </source>
</evidence>
<dbReference type="AlphaFoldDB" id="A0AAD1XR20"/>
<gene>
    <name evidence="2" type="ORF">ECRASSUSDP1_LOCUS18675</name>
</gene>
<keyword evidence="3" id="KW-1185">Reference proteome</keyword>
<feature type="transmembrane region" description="Helical" evidence="1">
    <location>
        <begin position="208"/>
        <end position="227"/>
    </location>
</feature>
<dbReference type="EMBL" id="CAMPGE010018923">
    <property type="protein sequence ID" value="CAI2377292.1"/>
    <property type="molecule type" value="Genomic_DNA"/>
</dbReference>
<reference evidence="2" key="1">
    <citation type="submission" date="2023-07" db="EMBL/GenBank/DDBJ databases">
        <authorList>
            <consortium name="AG Swart"/>
            <person name="Singh M."/>
            <person name="Singh A."/>
            <person name="Seah K."/>
            <person name="Emmerich C."/>
        </authorList>
    </citation>
    <scope>NUCLEOTIDE SEQUENCE</scope>
    <source>
        <strain evidence="2">DP1</strain>
    </source>
</reference>
<evidence type="ECO:0000256" key="1">
    <source>
        <dbReference type="SAM" id="Phobius"/>
    </source>
</evidence>
<protein>
    <submittedName>
        <fullName evidence="2">Uncharacterized protein</fullName>
    </submittedName>
</protein>
<proteinExistence type="predicted"/>
<organism evidence="2 3">
    <name type="scientific">Euplotes crassus</name>
    <dbReference type="NCBI Taxonomy" id="5936"/>
    <lineage>
        <taxon>Eukaryota</taxon>
        <taxon>Sar</taxon>
        <taxon>Alveolata</taxon>
        <taxon>Ciliophora</taxon>
        <taxon>Intramacronucleata</taxon>
        <taxon>Spirotrichea</taxon>
        <taxon>Hypotrichia</taxon>
        <taxon>Euplotida</taxon>
        <taxon>Euplotidae</taxon>
        <taxon>Moneuplotes</taxon>
    </lineage>
</organism>